<reference evidence="3" key="1">
    <citation type="journal article" date="2019" name="Int. J. Syst. Evol. Microbiol.">
        <title>The Global Catalogue of Microorganisms (GCM) 10K type strain sequencing project: providing services to taxonomists for standard genome sequencing and annotation.</title>
        <authorList>
            <consortium name="The Broad Institute Genomics Platform"/>
            <consortium name="The Broad Institute Genome Sequencing Center for Infectious Disease"/>
            <person name="Wu L."/>
            <person name="Ma J."/>
        </authorList>
    </citation>
    <scope>NUCLEOTIDE SEQUENCE [LARGE SCALE GENOMIC DNA]</scope>
    <source>
        <strain evidence="3">NBRC 111980</strain>
    </source>
</reference>
<dbReference type="PANTHER" id="PTHR22617">
    <property type="entry name" value="CHEMOTAXIS SENSOR HISTIDINE KINASE-RELATED"/>
    <property type="match status" value="1"/>
</dbReference>
<gene>
    <name evidence="2" type="ORF">GCM10007901_04570</name>
</gene>
<sequence>MPIDMCDQENYVVFLLDEKRYALYLTAVERVVHAVYVTPLAKAPDIVLGVVSLQGRIVPVFNVRRRFHLSEREVHLADQIIFARTERRTVALWVDMVTGVIECDKSDVTHAGDILPAMEYVRGVIQLDDGLVLVHDLDAFLSLDEEKLLDGALEASHSL</sequence>
<dbReference type="InterPro" id="IPR002545">
    <property type="entry name" value="CheW-lke_dom"/>
</dbReference>
<proteinExistence type="predicted"/>
<dbReference type="InterPro" id="IPR039315">
    <property type="entry name" value="CheW"/>
</dbReference>
<evidence type="ECO:0000313" key="3">
    <source>
        <dbReference type="Proteomes" id="UP001156670"/>
    </source>
</evidence>
<evidence type="ECO:0000313" key="2">
    <source>
        <dbReference type="EMBL" id="GLQ91507.1"/>
    </source>
</evidence>
<keyword evidence="3" id="KW-1185">Reference proteome</keyword>
<dbReference type="PANTHER" id="PTHR22617:SF23">
    <property type="entry name" value="CHEMOTAXIS PROTEIN CHEW"/>
    <property type="match status" value="1"/>
</dbReference>
<name>A0ABQ5XIR6_9GAMM</name>
<dbReference type="Pfam" id="PF01584">
    <property type="entry name" value="CheW"/>
    <property type="match status" value="1"/>
</dbReference>
<comment type="caution">
    <text evidence="2">The sequence shown here is derived from an EMBL/GenBank/DDBJ whole genome shotgun (WGS) entry which is preliminary data.</text>
</comment>
<dbReference type="InterPro" id="IPR036061">
    <property type="entry name" value="CheW-like_dom_sf"/>
</dbReference>
<dbReference type="Gene3D" id="2.40.50.180">
    <property type="entry name" value="CheA-289, Domain 4"/>
    <property type="match status" value="1"/>
</dbReference>
<dbReference type="Proteomes" id="UP001156670">
    <property type="component" value="Unassembled WGS sequence"/>
</dbReference>
<dbReference type="Gene3D" id="2.30.30.40">
    <property type="entry name" value="SH3 Domains"/>
    <property type="match status" value="1"/>
</dbReference>
<dbReference type="PROSITE" id="PS50851">
    <property type="entry name" value="CHEW"/>
    <property type="match status" value="1"/>
</dbReference>
<dbReference type="EMBL" id="BSOB01000005">
    <property type="protein sequence ID" value="GLQ91507.1"/>
    <property type="molecule type" value="Genomic_DNA"/>
</dbReference>
<dbReference type="SMART" id="SM00260">
    <property type="entry name" value="CheW"/>
    <property type="match status" value="1"/>
</dbReference>
<accession>A0ABQ5XIR6</accession>
<protein>
    <recommendedName>
        <fullName evidence="1">CheW-like domain-containing protein</fullName>
    </recommendedName>
</protein>
<evidence type="ECO:0000259" key="1">
    <source>
        <dbReference type="PROSITE" id="PS50851"/>
    </source>
</evidence>
<organism evidence="2 3">
    <name type="scientific">Dyella acidisoli</name>
    <dbReference type="NCBI Taxonomy" id="1867834"/>
    <lineage>
        <taxon>Bacteria</taxon>
        <taxon>Pseudomonadati</taxon>
        <taxon>Pseudomonadota</taxon>
        <taxon>Gammaproteobacteria</taxon>
        <taxon>Lysobacterales</taxon>
        <taxon>Rhodanobacteraceae</taxon>
        <taxon>Dyella</taxon>
    </lineage>
</organism>
<dbReference type="SUPFAM" id="SSF50341">
    <property type="entry name" value="CheW-like"/>
    <property type="match status" value="1"/>
</dbReference>
<feature type="domain" description="CheW-like" evidence="1">
    <location>
        <begin position="8"/>
        <end position="146"/>
    </location>
</feature>